<reference evidence="2" key="1">
    <citation type="journal article" date="2013" name="ChemBioChem">
        <title>Exploring Chemical Diversity of ?-Pyrone Antibiotics: Molecular Basis of Myxopyronin Biosynthesis.</title>
        <authorList>
            <person name="Sucipto H."/>
            <person name="Wenzel S.C."/>
            <person name="Muller R."/>
        </authorList>
    </citation>
    <scope>NUCLEOTIDE SEQUENCE</scope>
    <source>
        <strain evidence="2">Mx f50</strain>
    </source>
</reference>
<dbReference type="EMBL" id="KF356280">
    <property type="protein sequence ID" value="AGS77283.1"/>
    <property type="molecule type" value="Genomic_DNA"/>
</dbReference>
<feature type="domain" description="Carrier" evidence="1">
    <location>
        <begin position="4"/>
        <end position="78"/>
    </location>
</feature>
<dbReference type="InterPro" id="IPR036736">
    <property type="entry name" value="ACP-like_sf"/>
</dbReference>
<accession>T1SF48</accession>
<gene>
    <name evidence="2" type="primary">mxnC</name>
</gene>
<sequence>MRREEIFAIVKGHAASVLSISPETVPWEGKLVELGANSIDRLEIVTMTMETLGLKFSLVELSEVDNIKALVDFFHEKTQRGAA</sequence>
<evidence type="ECO:0000313" key="2">
    <source>
        <dbReference type="EMBL" id="AGS77283.1"/>
    </source>
</evidence>
<dbReference type="Gene3D" id="1.10.1200.10">
    <property type="entry name" value="ACP-like"/>
    <property type="match status" value="1"/>
</dbReference>
<proteinExistence type="predicted"/>
<organism evidence="2">
    <name type="scientific">Myxococcus fulvus</name>
    <dbReference type="NCBI Taxonomy" id="33"/>
    <lineage>
        <taxon>Bacteria</taxon>
        <taxon>Pseudomonadati</taxon>
        <taxon>Myxococcota</taxon>
        <taxon>Myxococcia</taxon>
        <taxon>Myxococcales</taxon>
        <taxon>Cystobacterineae</taxon>
        <taxon>Myxococcaceae</taxon>
        <taxon>Myxococcus</taxon>
    </lineage>
</organism>
<dbReference type="PROSITE" id="PS50075">
    <property type="entry name" value="CARRIER"/>
    <property type="match status" value="1"/>
</dbReference>
<protein>
    <submittedName>
        <fullName evidence="2">Acyl carrier protein</fullName>
    </submittedName>
</protein>
<dbReference type="AlphaFoldDB" id="T1SF48"/>
<dbReference type="SUPFAM" id="SSF47336">
    <property type="entry name" value="ACP-like"/>
    <property type="match status" value="1"/>
</dbReference>
<name>T1SF48_MYXFU</name>
<evidence type="ECO:0000259" key="1">
    <source>
        <dbReference type="PROSITE" id="PS50075"/>
    </source>
</evidence>
<dbReference type="Pfam" id="PF00550">
    <property type="entry name" value="PP-binding"/>
    <property type="match status" value="1"/>
</dbReference>
<dbReference type="InterPro" id="IPR009081">
    <property type="entry name" value="PP-bd_ACP"/>
</dbReference>